<name>A0A367JCV8_RHIST</name>
<gene>
    <name evidence="2" type="ORF">CU098_008951</name>
</gene>
<sequence length="106" mass="12540">MTPEEAVLQLKKNGTFDELRKKLLSDFQSQFAGQKLLDDLKHFMEDMVNKDPSLLDKEPFLFHEQVMSELEKEGIFHQIRQDILETLKGDDYQQRVDKEIQSLDKQ</sequence>
<dbReference type="AlphaFoldDB" id="A0A367JCV8"/>
<dbReference type="Proteomes" id="UP000253551">
    <property type="component" value="Unassembled WGS sequence"/>
</dbReference>
<feature type="domain" description="BOD1/SHG1" evidence="1">
    <location>
        <begin position="7"/>
        <end position="72"/>
    </location>
</feature>
<comment type="caution">
    <text evidence="2">The sequence shown here is derived from an EMBL/GenBank/DDBJ whole genome shotgun (WGS) entry which is preliminary data.</text>
</comment>
<dbReference type="STRING" id="4846.A0A367JCV8"/>
<keyword evidence="3" id="KW-1185">Reference proteome</keyword>
<evidence type="ECO:0000313" key="3">
    <source>
        <dbReference type="Proteomes" id="UP000253551"/>
    </source>
</evidence>
<dbReference type="Pfam" id="PF05205">
    <property type="entry name" value="COMPASS-Shg1"/>
    <property type="match status" value="1"/>
</dbReference>
<dbReference type="OrthoDB" id="5579731at2759"/>
<evidence type="ECO:0000313" key="2">
    <source>
        <dbReference type="EMBL" id="RCH87746.1"/>
    </source>
</evidence>
<reference evidence="2 3" key="1">
    <citation type="journal article" date="2018" name="G3 (Bethesda)">
        <title>Phylogenetic and Phylogenomic Definition of Rhizopus Species.</title>
        <authorList>
            <person name="Gryganskyi A.P."/>
            <person name="Golan J."/>
            <person name="Dolatabadi S."/>
            <person name="Mondo S."/>
            <person name="Robb S."/>
            <person name="Idnurm A."/>
            <person name="Muszewska A."/>
            <person name="Steczkiewicz K."/>
            <person name="Masonjones S."/>
            <person name="Liao H.L."/>
            <person name="Gajdeczka M.T."/>
            <person name="Anike F."/>
            <person name="Vuek A."/>
            <person name="Anishchenko I.M."/>
            <person name="Voigt K."/>
            <person name="de Hoog G.S."/>
            <person name="Smith M.E."/>
            <person name="Heitman J."/>
            <person name="Vilgalys R."/>
            <person name="Stajich J.E."/>
        </authorList>
    </citation>
    <scope>NUCLEOTIDE SEQUENCE [LARGE SCALE GENOMIC DNA]</scope>
    <source>
        <strain evidence="2 3">LSU 92-RS-03</strain>
    </source>
</reference>
<organism evidence="2 3">
    <name type="scientific">Rhizopus stolonifer</name>
    <name type="common">Rhizopus nigricans</name>
    <dbReference type="NCBI Taxonomy" id="4846"/>
    <lineage>
        <taxon>Eukaryota</taxon>
        <taxon>Fungi</taxon>
        <taxon>Fungi incertae sedis</taxon>
        <taxon>Mucoromycota</taxon>
        <taxon>Mucoromycotina</taxon>
        <taxon>Mucoromycetes</taxon>
        <taxon>Mucorales</taxon>
        <taxon>Mucorineae</taxon>
        <taxon>Rhizopodaceae</taxon>
        <taxon>Rhizopus</taxon>
    </lineage>
</organism>
<accession>A0A367JCV8</accession>
<evidence type="ECO:0000259" key="1">
    <source>
        <dbReference type="Pfam" id="PF05205"/>
    </source>
</evidence>
<dbReference type="InterPro" id="IPR055264">
    <property type="entry name" value="BOD1/SHG1_dom"/>
</dbReference>
<protein>
    <recommendedName>
        <fullName evidence="1">BOD1/SHG1 domain-containing protein</fullName>
    </recommendedName>
</protein>
<dbReference type="EMBL" id="PJQM01003656">
    <property type="protein sequence ID" value="RCH87746.1"/>
    <property type="molecule type" value="Genomic_DNA"/>
</dbReference>
<proteinExistence type="predicted"/>